<keyword evidence="2" id="KW-1185">Reference proteome</keyword>
<comment type="caution">
    <text evidence="1">The sequence shown here is derived from an EMBL/GenBank/DDBJ whole genome shotgun (WGS) entry which is preliminary data.</text>
</comment>
<gene>
    <name evidence="1" type="ORF">ACFR9T_03025</name>
</gene>
<protein>
    <submittedName>
        <fullName evidence="1">Uncharacterized protein</fullName>
    </submittedName>
</protein>
<evidence type="ECO:0000313" key="1">
    <source>
        <dbReference type="EMBL" id="MFD1569570.1"/>
    </source>
</evidence>
<name>A0ABD6BY03_9EURY</name>
<accession>A0ABD6BY03</accession>
<dbReference type="EMBL" id="JBHUDB010000001">
    <property type="protein sequence ID" value="MFD1569570.1"/>
    <property type="molecule type" value="Genomic_DNA"/>
</dbReference>
<organism evidence="1 2">
    <name type="scientific">Halorubrum laminariae</name>
    <dbReference type="NCBI Taxonomy" id="1433523"/>
    <lineage>
        <taxon>Archaea</taxon>
        <taxon>Methanobacteriati</taxon>
        <taxon>Methanobacteriota</taxon>
        <taxon>Stenosarchaea group</taxon>
        <taxon>Halobacteria</taxon>
        <taxon>Halobacteriales</taxon>
        <taxon>Haloferacaceae</taxon>
        <taxon>Halorubrum</taxon>
    </lineage>
</organism>
<proteinExistence type="predicted"/>
<evidence type="ECO:0000313" key="2">
    <source>
        <dbReference type="Proteomes" id="UP001597185"/>
    </source>
</evidence>
<reference evidence="1 2" key="1">
    <citation type="journal article" date="2019" name="Int. J. Syst. Evol. Microbiol.">
        <title>The Global Catalogue of Microorganisms (GCM) 10K type strain sequencing project: providing services to taxonomists for standard genome sequencing and annotation.</title>
        <authorList>
            <consortium name="The Broad Institute Genomics Platform"/>
            <consortium name="The Broad Institute Genome Sequencing Center for Infectious Disease"/>
            <person name="Wu L."/>
            <person name="Ma J."/>
        </authorList>
    </citation>
    <scope>NUCLEOTIDE SEQUENCE [LARGE SCALE GENOMIC DNA]</scope>
    <source>
        <strain evidence="1 2">CGMCC 1.12689</strain>
    </source>
</reference>
<dbReference type="AlphaFoldDB" id="A0ABD6BY03"/>
<sequence>MDVDLVAERISRLRYPNHALAVVSVDANSSLRIEILAANQYDWQLDARIVDGSTEIFRVFCENDSVHDADVPVRVKCVAGVVGERLAAES</sequence>
<dbReference type="RefSeq" id="WP_256417391.1">
    <property type="nucleotide sequence ID" value="NZ_JANHDL010000002.1"/>
</dbReference>
<dbReference type="Proteomes" id="UP001597185">
    <property type="component" value="Unassembled WGS sequence"/>
</dbReference>